<sequence>MRVQTEEWRRFIPGVRMYKGKKTLFWNGEKLWEGDFHAGRPLIYDHEERGSWEVIIILPGVEVIPTWNFCACMNVERVIMADTVKRIEEKAFMDCTRLVFVKLSTNLEYIGLCAFACCCDLTSIFIPPSCREIVRYAFQMCERLIIFHVPQHTQLGDGMIEETALLEASPFADRGLAYGHEDHPEYSNINNEVKEWLKNINHAEEFALHRAFSSFNPLEEIIYELVKHQGISSMKKPNGIGITPMQYLQENPFAEIEEKKIVNRYVLDMMGEIVV</sequence>
<dbReference type="Gene3D" id="3.80.10.10">
    <property type="entry name" value="Ribonuclease Inhibitor"/>
    <property type="match status" value="1"/>
</dbReference>
<evidence type="ECO:0000313" key="1">
    <source>
        <dbReference type="EMBL" id="GFH44367.1"/>
    </source>
</evidence>
<dbReference type="Proteomes" id="UP001054902">
    <property type="component" value="Unassembled WGS sequence"/>
</dbReference>
<protein>
    <submittedName>
        <fullName evidence="1">Leucine-rich repeat domain-containing protein</fullName>
    </submittedName>
</protein>
<name>A0AAD3CE06_9STRA</name>
<gene>
    <name evidence="1" type="ORF">CTEN210_00841</name>
</gene>
<dbReference type="AlphaFoldDB" id="A0AAD3CE06"/>
<reference evidence="1 2" key="1">
    <citation type="journal article" date="2021" name="Sci. Rep.">
        <title>The genome of the diatom Chaetoceros tenuissimus carries an ancient integrated fragment of an extant virus.</title>
        <authorList>
            <person name="Hongo Y."/>
            <person name="Kimura K."/>
            <person name="Takaki Y."/>
            <person name="Yoshida Y."/>
            <person name="Baba S."/>
            <person name="Kobayashi G."/>
            <person name="Nagasaki K."/>
            <person name="Hano T."/>
            <person name="Tomaru Y."/>
        </authorList>
    </citation>
    <scope>NUCLEOTIDE SEQUENCE [LARGE SCALE GENOMIC DNA]</scope>
    <source>
        <strain evidence="1 2">NIES-3715</strain>
    </source>
</reference>
<comment type="caution">
    <text evidence="1">The sequence shown here is derived from an EMBL/GenBank/DDBJ whole genome shotgun (WGS) entry which is preliminary data.</text>
</comment>
<dbReference type="Pfam" id="PF13306">
    <property type="entry name" value="LRR_5"/>
    <property type="match status" value="1"/>
</dbReference>
<evidence type="ECO:0000313" key="2">
    <source>
        <dbReference type="Proteomes" id="UP001054902"/>
    </source>
</evidence>
<dbReference type="InterPro" id="IPR026906">
    <property type="entry name" value="LRR_5"/>
</dbReference>
<accession>A0AAD3CE06</accession>
<dbReference type="SUPFAM" id="SSF52058">
    <property type="entry name" value="L domain-like"/>
    <property type="match status" value="1"/>
</dbReference>
<proteinExistence type="predicted"/>
<organism evidence="1 2">
    <name type="scientific">Chaetoceros tenuissimus</name>
    <dbReference type="NCBI Taxonomy" id="426638"/>
    <lineage>
        <taxon>Eukaryota</taxon>
        <taxon>Sar</taxon>
        <taxon>Stramenopiles</taxon>
        <taxon>Ochrophyta</taxon>
        <taxon>Bacillariophyta</taxon>
        <taxon>Coscinodiscophyceae</taxon>
        <taxon>Chaetocerotophycidae</taxon>
        <taxon>Chaetocerotales</taxon>
        <taxon>Chaetocerotaceae</taxon>
        <taxon>Chaetoceros</taxon>
    </lineage>
</organism>
<dbReference type="EMBL" id="BLLK01000019">
    <property type="protein sequence ID" value="GFH44367.1"/>
    <property type="molecule type" value="Genomic_DNA"/>
</dbReference>
<keyword evidence="2" id="KW-1185">Reference proteome</keyword>
<dbReference type="InterPro" id="IPR032675">
    <property type="entry name" value="LRR_dom_sf"/>
</dbReference>